<organism evidence="2">
    <name type="scientific">freshwater metagenome</name>
    <dbReference type="NCBI Taxonomy" id="449393"/>
    <lineage>
        <taxon>unclassified sequences</taxon>
        <taxon>metagenomes</taxon>
        <taxon>ecological metagenomes</taxon>
    </lineage>
</organism>
<dbReference type="Pfam" id="PF14240">
    <property type="entry name" value="YHYH"/>
    <property type="match status" value="1"/>
</dbReference>
<feature type="domain" description="YHYH" evidence="1">
    <location>
        <begin position="74"/>
        <end position="169"/>
    </location>
</feature>
<reference evidence="2" key="1">
    <citation type="submission" date="2020-05" db="EMBL/GenBank/DDBJ databases">
        <authorList>
            <person name="Chiriac C."/>
            <person name="Salcher M."/>
            <person name="Ghai R."/>
            <person name="Kavagutti S V."/>
        </authorList>
    </citation>
    <scope>NUCLEOTIDE SEQUENCE</scope>
</reference>
<evidence type="ECO:0000313" key="2">
    <source>
        <dbReference type="EMBL" id="CAB4859724.1"/>
    </source>
</evidence>
<protein>
    <submittedName>
        <fullName evidence="2">Unannotated protein</fullName>
    </submittedName>
</protein>
<evidence type="ECO:0000259" key="1">
    <source>
        <dbReference type="Pfam" id="PF14240"/>
    </source>
</evidence>
<dbReference type="InterPro" id="IPR025924">
    <property type="entry name" value="YHYH_dom"/>
</dbReference>
<accession>A0A6J7CSC4</accession>
<proteinExistence type="predicted"/>
<dbReference type="PANTHER" id="PTHR30289">
    <property type="entry name" value="UNCHARACTERIZED PROTEIN YBCL-RELATED"/>
    <property type="match status" value="1"/>
</dbReference>
<dbReference type="PANTHER" id="PTHR30289:SF8">
    <property type="entry name" value="YHYH DOMAIN-CONTAINING PROTEIN"/>
    <property type="match status" value="1"/>
</dbReference>
<dbReference type="EMBL" id="CAFBLS010000010">
    <property type="protein sequence ID" value="CAB4859724.1"/>
    <property type="molecule type" value="Genomic_DNA"/>
</dbReference>
<gene>
    <name evidence="2" type="ORF">UFOPK3402_00142</name>
</gene>
<dbReference type="AlphaFoldDB" id="A0A6J7CSC4"/>
<sequence>MVGSLVGAGPAGAATTKVTLPGFDAFASSVKTLRSGKYYLVESTSMPAHNLMVGITNWQQQVPIPQPYTGSNAWQIPVKPVLAANPISAKNDLFRGAIALAVNGVPMFNALNNRGEDSYLIGELDEWGGHCGKADDYHYHIAPLHLSKTVGRNKPIAYALDGFPIYGETEPDGKAVVGLDEYNGHFDSKKQYHYHGTRTYPYHNGGMRGVVTVADGQVDPQPRANSGRTPTEPLRGAAITKFQRSGSDHYELAYTLSGATHRIDYTATMKAVTMKFIDPSGASSTETYARRAN</sequence>
<name>A0A6J7CSC4_9ZZZZ</name>